<dbReference type="Gene3D" id="3.40.630.30">
    <property type="match status" value="1"/>
</dbReference>
<name>A0A7W8CRC2_9BACL</name>
<reference evidence="4 5" key="1">
    <citation type="submission" date="2020-08" db="EMBL/GenBank/DDBJ databases">
        <title>Genomic Encyclopedia of Type Strains, Phase IV (KMG-IV): sequencing the most valuable type-strain genomes for metagenomic binning, comparative biology and taxonomic classification.</title>
        <authorList>
            <person name="Goeker M."/>
        </authorList>
    </citation>
    <scope>NUCLEOTIDE SEQUENCE [LARGE SCALE GENOMIC DNA]</scope>
    <source>
        <strain evidence="4 5">DSM 15895</strain>
    </source>
</reference>
<keyword evidence="1" id="KW-0808">Transferase</keyword>
<evidence type="ECO:0000259" key="3">
    <source>
        <dbReference type="PROSITE" id="PS51186"/>
    </source>
</evidence>
<dbReference type="GO" id="GO:0005840">
    <property type="term" value="C:ribosome"/>
    <property type="evidence" value="ECO:0007669"/>
    <property type="project" value="UniProtKB-KW"/>
</dbReference>
<keyword evidence="2" id="KW-0012">Acyltransferase</keyword>
<dbReference type="InterPro" id="IPR000182">
    <property type="entry name" value="GNAT_dom"/>
</dbReference>
<proteinExistence type="predicted"/>
<organism evidence="4 5">
    <name type="scientific">Planococcus koreensis</name>
    <dbReference type="NCBI Taxonomy" id="112331"/>
    <lineage>
        <taxon>Bacteria</taxon>
        <taxon>Bacillati</taxon>
        <taxon>Bacillota</taxon>
        <taxon>Bacilli</taxon>
        <taxon>Bacillales</taxon>
        <taxon>Caryophanaceae</taxon>
        <taxon>Planococcus</taxon>
    </lineage>
</organism>
<accession>A0A7W8CRC2</accession>
<dbReference type="RefSeq" id="WP_135500472.1">
    <property type="nucleotide sequence ID" value="NZ_JACHHE010000001.1"/>
</dbReference>
<dbReference type="InterPro" id="IPR050832">
    <property type="entry name" value="Bact_Acetyltransf"/>
</dbReference>
<dbReference type="CDD" id="cd04301">
    <property type="entry name" value="NAT_SF"/>
    <property type="match status" value="1"/>
</dbReference>
<dbReference type="OrthoDB" id="794462at2"/>
<protein>
    <submittedName>
        <fullName evidence="4">Ribosomal protein S18 acetylase RimI-like enzyme</fullName>
    </submittedName>
</protein>
<feature type="domain" description="N-acetyltransferase" evidence="3">
    <location>
        <begin position="3"/>
        <end position="162"/>
    </location>
</feature>
<keyword evidence="5" id="KW-1185">Reference proteome</keyword>
<sequence>MGFHIRDMDKKDIKAVQNVARESWKSTYNGIIPMEIQETFLGSAYSDSMMHKRLEVSSLYVAEVSGEVVGFANFSTVKQGNIAELGAIYLLSEYQGEGIGTALLREGIKNLNGAQSLIADVEKENKSGLTFYKAKGFHIHSEFNDNLDGLITKMARMVLPIQ</sequence>
<evidence type="ECO:0000313" key="4">
    <source>
        <dbReference type="EMBL" id="MBB5178742.1"/>
    </source>
</evidence>
<dbReference type="PANTHER" id="PTHR43877">
    <property type="entry name" value="AMINOALKYLPHOSPHONATE N-ACETYLTRANSFERASE-RELATED-RELATED"/>
    <property type="match status" value="1"/>
</dbReference>
<dbReference type="Proteomes" id="UP000525923">
    <property type="component" value="Unassembled WGS sequence"/>
</dbReference>
<dbReference type="GO" id="GO:0016747">
    <property type="term" value="F:acyltransferase activity, transferring groups other than amino-acyl groups"/>
    <property type="evidence" value="ECO:0007669"/>
    <property type="project" value="InterPro"/>
</dbReference>
<comment type="caution">
    <text evidence="4">The sequence shown here is derived from an EMBL/GenBank/DDBJ whole genome shotgun (WGS) entry which is preliminary data.</text>
</comment>
<dbReference type="InterPro" id="IPR016181">
    <property type="entry name" value="Acyl_CoA_acyltransferase"/>
</dbReference>
<dbReference type="SUPFAM" id="SSF55729">
    <property type="entry name" value="Acyl-CoA N-acyltransferases (Nat)"/>
    <property type="match status" value="1"/>
</dbReference>
<evidence type="ECO:0000256" key="2">
    <source>
        <dbReference type="ARBA" id="ARBA00023315"/>
    </source>
</evidence>
<dbReference type="PROSITE" id="PS51186">
    <property type="entry name" value="GNAT"/>
    <property type="match status" value="1"/>
</dbReference>
<dbReference type="AlphaFoldDB" id="A0A7W8CRC2"/>
<dbReference type="EMBL" id="JACHHE010000001">
    <property type="protein sequence ID" value="MBB5178742.1"/>
    <property type="molecule type" value="Genomic_DNA"/>
</dbReference>
<evidence type="ECO:0000313" key="5">
    <source>
        <dbReference type="Proteomes" id="UP000525923"/>
    </source>
</evidence>
<evidence type="ECO:0000256" key="1">
    <source>
        <dbReference type="ARBA" id="ARBA00022679"/>
    </source>
</evidence>
<keyword evidence="4" id="KW-0689">Ribosomal protein</keyword>
<dbReference type="Pfam" id="PF00583">
    <property type="entry name" value="Acetyltransf_1"/>
    <property type="match status" value="1"/>
</dbReference>
<keyword evidence="4" id="KW-0687">Ribonucleoprotein</keyword>
<gene>
    <name evidence="4" type="ORF">HNQ44_000164</name>
</gene>